<keyword evidence="2" id="KW-0808">Transferase</keyword>
<dbReference type="RefSeq" id="WP_175588065.1">
    <property type="nucleotide sequence ID" value="NZ_JABWGN010000002.1"/>
</dbReference>
<dbReference type="Proteomes" id="UP000586042">
    <property type="component" value="Unassembled WGS sequence"/>
</dbReference>
<evidence type="ECO:0000256" key="3">
    <source>
        <dbReference type="ARBA" id="ARBA00023315"/>
    </source>
</evidence>
<evidence type="ECO:0000313" key="7">
    <source>
        <dbReference type="EMBL" id="NUW30588.1"/>
    </source>
</evidence>
<dbReference type="InterPro" id="IPR001099">
    <property type="entry name" value="Chalcone/stilbene_synt_N"/>
</dbReference>
<evidence type="ECO:0000313" key="8">
    <source>
        <dbReference type="Proteomes" id="UP000586042"/>
    </source>
</evidence>
<dbReference type="CDD" id="cd00831">
    <property type="entry name" value="CHS_like"/>
    <property type="match status" value="1"/>
</dbReference>
<proteinExistence type="inferred from homology"/>
<dbReference type="AlphaFoldDB" id="A0A7Y6M0J1"/>
<sequence length="339" mass="35925">MHISGVHTVLPDHRYEQAEIIEAFSRLTEADRDLLEHFRDATGVRARHLALALEDYGKLDSFTRANETYAEIALDLAERAVLGALAKADVPPARVDHLMFCSSTGLATPSLDARLAQRAGLRDDVRRVPVFGLGCAAGAAGLARLNDYLRGWPAHVALLVCAELCSLTLQRDDTSVANALAGALFGDGAAAVVATGRGPGPEVVATRSKLYPGTGHLMGWEIGRHGFRVVLDPGLIGFVEQVVGGDVRTFLADYGLTPDQVGAWICHPGGPKVIETIAGALGLPVSAFAVSLESMREHGNLSSVSVLDVLQRTRGRPGQPGLLLALGPGFSAELVLLHW</sequence>
<dbReference type="Pfam" id="PF02797">
    <property type="entry name" value="Chal_sti_synt_C"/>
    <property type="match status" value="1"/>
</dbReference>
<keyword evidence="8" id="KW-1185">Reference proteome</keyword>
<organism evidence="7 8">
    <name type="scientific">Nonomuraea montanisoli</name>
    <dbReference type="NCBI Taxonomy" id="2741721"/>
    <lineage>
        <taxon>Bacteria</taxon>
        <taxon>Bacillati</taxon>
        <taxon>Actinomycetota</taxon>
        <taxon>Actinomycetes</taxon>
        <taxon>Streptosporangiales</taxon>
        <taxon>Streptosporangiaceae</taxon>
        <taxon>Nonomuraea</taxon>
    </lineage>
</organism>
<gene>
    <name evidence="7" type="ORF">HTZ77_04000</name>
</gene>
<dbReference type="GO" id="GO:0016747">
    <property type="term" value="F:acyltransferase activity, transferring groups other than amino-acyl groups"/>
    <property type="evidence" value="ECO:0007669"/>
    <property type="project" value="InterPro"/>
</dbReference>
<dbReference type="PANTHER" id="PTHR11877:SF99">
    <property type="entry name" value="1,3,6,8-TETRAHYDROXYNAPHTHALENE SYNTHASE"/>
    <property type="match status" value="1"/>
</dbReference>
<comment type="caution">
    <text evidence="7">The sequence shown here is derived from an EMBL/GenBank/DDBJ whole genome shotgun (WGS) entry which is preliminary data.</text>
</comment>
<dbReference type="PANTHER" id="PTHR11877">
    <property type="entry name" value="HYDROXYMETHYLGLUTARYL-COA SYNTHASE"/>
    <property type="match status" value="1"/>
</dbReference>
<accession>A0A7Y6M0J1</accession>
<name>A0A7Y6M0J1_9ACTN</name>
<evidence type="ECO:0000256" key="4">
    <source>
        <dbReference type="PIRSR" id="PIRSR000451-1"/>
    </source>
</evidence>
<dbReference type="GO" id="GO:0030639">
    <property type="term" value="P:polyketide biosynthetic process"/>
    <property type="evidence" value="ECO:0007669"/>
    <property type="project" value="TreeGrafter"/>
</dbReference>
<keyword evidence="3" id="KW-0012">Acyltransferase</keyword>
<dbReference type="Pfam" id="PF00195">
    <property type="entry name" value="Chal_sti_synt_N"/>
    <property type="match status" value="1"/>
</dbReference>
<dbReference type="SUPFAM" id="SSF53901">
    <property type="entry name" value="Thiolase-like"/>
    <property type="match status" value="2"/>
</dbReference>
<dbReference type="PIRSF" id="PIRSF000451">
    <property type="entry name" value="PKS_III"/>
    <property type="match status" value="1"/>
</dbReference>
<feature type="active site" description="Acyl-thioester intermediate" evidence="4">
    <location>
        <position position="135"/>
    </location>
</feature>
<evidence type="ECO:0000256" key="2">
    <source>
        <dbReference type="ARBA" id="ARBA00022679"/>
    </source>
</evidence>
<dbReference type="PROSITE" id="PS00441">
    <property type="entry name" value="CHALCONE_SYNTH"/>
    <property type="match status" value="1"/>
</dbReference>
<feature type="domain" description="Chalcone/stilbene synthase N-terminal" evidence="5">
    <location>
        <begin position="6"/>
        <end position="194"/>
    </location>
</feature>
<evidence type="ECO:0000259" key="6">
    <source>
        <dbReference type="Pfam" id="PF02797"/>
    </source>
</evidence>
<dbReference type="Gene3D" id="3.40.47.10">
    <property type="match status" value="2"/>
</dbReference>
<comment type="similarity">
    <text evidence="1">Belongs to the thiolase-like superfamily. Chalcone/stilbene synthases family.</text>
</comment>
<evidence type="ECO:0000259" key="5">
    <source>
        <dbReference type="Pfam" id="PF00195"/>
    </source>
</evidence>
<dbReference type="InterPro" id="IPR012328">
    <property type="entry name" value="Chalcone/stilbene_synt_C"/>
</dbReference>
<feature type="domain" description="Chalcone/stilbene synthase C-terminal" evidence="6">
    <location>
        <begin position="204"/>
        <end position="338"/>
    </location>
</feature>
<dbReference type="InterPro" id="IPR011141">
    <property type="entry name" value="Polyketide_synthase_type-III"/>
</dbReference>
<protein>
    <submittedName>
        <fullName evidence="7">Type III polyketide synthase</fullName>
    </submittedName>
</protein>
<dbReference type="InterPro" id="IPR018088">
    <property type="entry name" value="Chalcone/stilbene_synthase_AS"/>
</dbReference>
<evidence type="ECO:0000256" key="1">
    <source>
        <dbReference type="ARBA" id="ARBA00005531"/>
    </source>
</evidence>
<dbReference type="EMBL" id="JABWGN010000002">
    <property type="protein sequence ID" value="NUW30588.1"/>
    <property type="molecule type" value="Genomic_DNA"/>
</dbReference>
<dbReference type="InterPro" id="IPR016039">
    <property type="entry name" value="Thiolase-like"/>
</dbReference>
<reference evidence="7 8" key="1">
    <citation type="submission" date="2020-06" db="EMBL/GenBank/DDBJ databases">
        <title>Nonomuraea sp. SMC257, a novel actinomycete isolated from soil.</title>
        <authorList>
            <person name="Chanama M."/>
        </authorList>
    </citation>
    <scope>NUCLEOTIDE SEQUENCE [LARGE SCALE GENOMIC DNA]</scope>
    <source>
        <strain evidence="7 8">SMC257</strain>
    </source>
</reference>